<name>A0A1H1XFE3_9ACTN</name>
<dbReference type="AlphaFoldDB" id="A0A1H1XFE3"/>
<dbReference type="GO" id="GO:0016747">
    <property type="term" value="F:acyltransferase activity, transferring groups other than amino-acyl groups"/>
    <property type="evidence" value="ECO:0007669"/>
    <property type="project" value="InterPro"/>
</dbReference>
<organism evidence="4 5">
    <name type="scientific">Actinopolymorpha singaporensis</name>
    <dbReference type="NCBI Taxonomy" id="117157"/>
    <lineage>
        <taxon>Bacteria</taxon>
        <taxon>Bacillati</taxon>
        <taxon>Actinomycetota</taxon>
        <taxon>Actinomycetes</taxon>
        <taxon>Propionibacteriales</taxon>
        <taxon>Actinopolymorphaceae</taxon>
        <taxon>Actinopolymorpha</taxon>
    </lineage>
</organism>
<sequence length="155" mass="17319">MSDQIIDVFKADRLDAAARLFVSVFNAEPWNDRWSEASVRARLADVVATPGFVGVALQAGQDLHGFAIGHTEQWFTGRHFLLQEMCVRTDLQRQGVGAALLDALEARLVDVEQIYLLTEQDGAARRGAAQRFYERCGFRAARRTGVMTKRIPPMP</sequence>
<dbReference type="SUPFAM" id="SSF55729">
    <property type="entry name" value="Acyl-CoA N-acyltransferases (Nat)"/>
    <property type="match status" value="1"/>
</dbReference>
<gene>
    <name evidence="4" type="ORF">SAMN04489717_4955</name>
</gene>
<keyword evidence="5" id="KW-1185">Reference proteome</keyword>
<evidence type="ECO:0000259" key="3">
    <source>
        <dbReference type="PROSITE" id="PS51186"/>
    </source>
</evidence>
<evidence type="ECO:0000313" key="4">
    <source>
        <dbReference type="EMBL" id="SDT07944.1"/>
    </source>
</evidence>
<protein>
    <submittedName>
        <fullName evidence="4">Ribosomal protein S18 acetylase RimI</fullName>
    </submittedName>
</protein>
<dbReference type="STRING" id="117157.SAMN04489717_4955"/>
<dbReference type="Pfam" id="PF13508">
    <property type="entry name" value="Acetyltransf_7"/>
    <property type="match status" value="1"/>
</dbReference>
<dbReference type="PANTHER" id="PTHR43420:SF12">
    <property type="entry name" value="N-ACETYLTRANSFERASE DOMAIN-CONTAINING PROTEIN"/>
    <property type="match status" value="1"/>
</dbReference>
<evidence type="ECO:0000256" key="1">
    <source>
        <dbReference type="ARBA" id="ARBA00022679"/>
    </source>
</evidence>
<dbReference type="OrthoDB" id="4536199at2"/>
<dbReference type="InterPro" id="IPR016181">
    <property type="entry name" value="Acyl_CoA_acyltransferase"/>
</dbReference>
<dbReference type="Proteomes" id="UP000198983">
    <property type="component" value="Chromosome I"/>
</dbReference>
<dbReference type="CDD" id="cd04301">
    <property type="entry name" value="NAT_SF"/>
    <property type="match status" value="1"/>
</dbReference>
<dbReference type="GO" id="GO:0005840">
    <property type="term" value="C:ribosome"/>
    <property type="evidence" value="ECO:0007669"/>
    <property type="project" value="UniProtKB-KW"/>
</dbReference>
<keyword evidence="2" id="KW-0012">Acyltransferase</keyword>
<evidence type="ECO:0000256" key="2">
    <source>
        <dbReference type="ARBA" id="ARBA00023315"/>
    </source>
</evidence>
<dbReference type="Gene3D" id="3.40.630.30">
    <property type="match status" value="1"/>
</dbReference>
<reference evidence="4 5" key="1">
    <citation type="submission" date="2016-10" db="EMBL/GenBank/DDBJ databases">
        <authorList>
            <person name="de Groot N.N."/>
        </authorList>
    </citation>
    <scope>NUCLEOTIDE SEQUENCE [LARGE SCALE GENOMIC DNA]</scope>
    <source>
        <strain evidence="4 5">DSM 22024</strain>
    </source>
</reference>
<evidence type="ECO:0000313" key="5">
    <source>
        <dbReference type="Proteomes" id="UP000198983"/>
    </source>
</evidence>
<proteinExistence type="predicted"/>
<dbReference type="PROSITE" id="PS51186">
    <property type="entry name" value="GNAT"/>
    <property type="match status" value="1"/>
</dbReference>
<dbReference type="EMBL" id="LT629732">
    <property type="protein sequence ID" value="SDT07944.1"/>
    <property type="molecule type" value="Genomic_DNA"/>
</dbReference>
<keyword evidence="4" id="KW-0687">Ribonucleoprotein</keyword>
<feature type="domain" description="N-acetyltransferase" evidence="3">
    <location>
        <begin position="4"/>
        <end position="152"/>
    </location>
</feature>
<dbReference type="RefSeq" id="WP_157728786.1">
    <property type="nucleotide sequence ID" value="NZ_LT629732.1"/>
</dbReference>
<dbReference type="PANTHER" id="PTHR43420">
    <property type="entry name" value="ACETYLTRANSFERASE"/>
    <property type="match status" value="1"/>
</dbReference>
<dbReference type="InterPro" id="IPR050680">
    <property type="entry name" value="YpeA/RimI_acetyltransf"/>
</dbReference>
<keyword evidence="1" id="KW-0808">Transferase</keyword>
<keyword evidence="4" id="KW-0689">Ribosomal protein</keyword>
<dbReference type="InterPro" id="IPR000182">
    <property type="entry name" value="GNAT_dom"/>
</dbReference>
<accession>A0A1H1XFE3</accession>